<dbReference type="EMBL" id="BARV01000161">
    <property type="protein sequence ID" value="GAH94361.1"/>
    <property type="molecule type" value="Genomic_DNA"/>
</dbReference>
<accession>X1JI16</accession>
<dbReference type="InterPro" id="IPR036852">
    <property type="entry name" value="Peptidase_S8/S53_dom_sf"/>
</dbReference>
<feature type="non-terminal residue" evidence="2">
    <location>
        <position position="295"/>
    </location>
</feature>
<keyword evidence="1" id="KW-0378">Hydrolase</keyword>
<dbReference type="SUPFAM" id="SSF52743">
    <property type="entry name" value="Subtilisin-like"/>
    <property type="match status" value="1"/>
</dbReference>
<organism evidence="2">
    <name type="scientific">marine sediment metagenome</name>
    <dbReference type="NCBI Taxonomy" id="412755"/>
    <lineage>
        <taxon>unclassified sequences</taxon>
        <taxon>metagenomes</taxon>
        <taxon>ecological metagenomes</taxon>
    </lineage>
</organism>
<dbReference type="AlphaFoldDB" id="X1JI16"/>
<gene>
    <name evidence="2" type="ORF">S06H3_00779</name>
</gene>
<dbReference type="PROSITE" id="PS00136">
    <property type="entry name" value="SUBTILASE_ASP"/>
    <property type="match status" value="1"/>
</dbReference>
<evidence type="ECO:0008006" key="3">
    <source>
        <dbReference type="Google" id="ProtNLM"/>
    </source>
</evidence>
<comment type="caution">
    <text evidence="2">The sequence shown here is derived from an EMBL/GenBank/DDBJ whole genome shotgun (WGS) entry which is preliminary data.</text>
</comment>
<protein>
    <recommendedName>
        <fullName evidence="3">Peptidase S8/S53 domain-containing protein</fullName>
    </recommendedName>
</protein>
<dbReference type="GO" id="GO:0006508">
    <property type="term" value="P:proteolysis"/>
    <property type="evidence" value="ECO:0007669"/>
    <property type="project" value="InterPro"/>
</dbReference>
<reference evidence="2" key="1">
    <citation type="journal article" date="2014" name="Front. Microbiol.">
        <title>High frequency of phylogenetically diverse reductive dehalogenase-homologous genes in deep subseafloor sedimentary metagenomes.</title>
        <authorList>
            <person name="Kawai M."/>
            <person name="Futagami T."/>
            <person name="Toyoda A."/>
            <person name="Takaki Y."/>
            <person name="Nishi S."/>
            <person name="Hori S."/>
            <person name="Arai W."/>
            <person name="Tsubouchi T."/>
            <person name="Morono Y."/>
            <person name="Uchiyama I."/>
            <person name="Ito T."/>
            <person name="Fujiyama A."/>
            <person name="Inagaki F."/>
            <person name="Takami H."/>
        </authorList>
    </citation>
    <scope>NUCLEOTIDE SEQUENCE</scope>
    <source>
        <strain evidence="2">Expedition CK06-06</strain>
    </source>
</reference>
<sequence>MIQLLCIFCTIYSTPLQESGMYGYRAPLLNKVDARCYENDYVRAWVYFTDKGVSTNNYDKVIQSVKRRMGKSSYDRRLKRGGTIDYADIPLKENYINEVEARGGLLIKESKWLNAASFGISKEDLDKIAELDFVQKITTVASFMSPNDTETAFLDSTIFGLTYNQLSMFNIDSLHDIGVFGSNVKIGILDTGLRRKHTALDNVMVIAEYDFLGGDQIYIENSPVTEQYGVYSDMAFWKTNSRINLFLTGDTIANNYPVRDIIKNQYRQGILSHIDFDKIQTLLSHHHILLILLPN</sequence>
<evidence type="ECO:0000313" key="2">
    <source>
        <dbReference type="EMBL" id="GAH94361.1"/>
    </source>
</evidence>
<proteinExistence type="predicted"/>
<evidence type="ECO:0000256" key="1">
    <source>
        <dbReference type="ARBA" id="ARBA00022801"/>
    </source>
</evidence>
<name>X1JI16_9ZZZZ</name>
<dbReference type="Gene3D" id="3.40.50.200">
    <property type="entry name" value="Peptidase S8/S53 domain"/>
    <property type="match status" value="1"/>
</dbReference>
<dbReference type="InterPro" id="IPR023827">
    <property type="entry name" value="Peptidase_S8_Asp-AS"/>
</dbReference>
<dbReference type="GO" id="GO:0004252">
    <property type="term" value="F:serine-type endopeptidase activity"/>
    <property type="evidence" value="ECO:0007669"/>
    <property type="project" value="InterPro"/>
</dbReference>